<evidence type="ECO:0000313" key="2">
    <source>
        <dbReference type="Proteomes" id="UP000006911"/>
    </source>
</evidence>
<gene>
    <name evidence="1" type="ORF">GSTUM_00008881001</name>
</gene>
<evidence type="ECO:0000313" key="1">
    <source>
        <dbReference type="EMBL" id="CAZ84578.1"/>
    </source>
</evidence>
<dbReference type="GeneID" id="9185946"/>
<keyword evidence="2" id="KW-1185">Reference proteome</keyword>
<organism evidence="1 2">
    <name type="scientific">Tuber melanosporum (strain Mel28)</name>
    <name type="common">Perigord black truffle</name>
    <dbReference type="NCBI Taxonomy" id="656061"/>
    <lineage>
        <taxon>Eukaryota</taxon>
        <taxon>Fungi</taxon>
        <taxon>Dikarya</taxon>
        <taxon>Ascomycota</taxon>
        <taxon>Pezizomycotina</taxon>
        <taxon>Pezizomycetes</taxon>
        <taxon>Pezizales</taxon>
        <taxon>Tuberaceae</taxon>
        <taxon>Tuber</taxon>
    </lineage>
</organism>
<dbReference type="EMBL" id="FN430329">
    <property type="protein sequence ID" value="CAZ84578.1"/>
    <property type="molecule type" value="Genomic_DNA"/>
</dbReference>
<dbReference type="AlphaFoldDB" id="D5GJ85"/>
<dbReference type="InParanoid" id="D5GJ85"/>
<name>D5GJ85_TUBMM</name>
<protein>
    <submittedName>
        <fullName evidence="1">(Perigord truffle) hypothetical protein</fullName>
    </submittedName>
</protein>
<dbReference type="KEGG" id="tml:GSTUM_00008881001"/>
<accession>D5GJ85</accession>
<proteinExistence type="predicted"/>
<dbReference type="Proteomes" id="UP000006911">
    <property type="component" value="Unassembled WGS sequence"/>
</dbReference>
<reference evidence="1 2" key="1">
    <citation type="journal article" date="2010" name="Nature">
        <title>Perigord black truffle genome uncovers evolutionary origins and mechanisms of symbiosis.</title>
        <authorList>
            <person name="Martin F."/>
            <person name="Kohler A."/>
            <person name="Murat C."/>
            <person name="Balestrini R."/>
            <person name="Coutinho P.M."/>
            <person name="Jaillon O."/>
            <person name="Montanini B."/>
            <person name="Morin E."/>
            <person name="Noel B."/>
            <person name="Percudani R."/>
            <person name="Porcel B."/>
            <person name="Rubini A."/>
            <person name="Amicucci A."/>
            <person name="Amselem J."/>
            <person name="Anthouard V."/>
            <person name="Arcioni S."/>
            <person name="Artiguenave F."/>
            <person name="Aury J.M."/>
            <person name="Ballario P."/>
            <person name="Bolchi A."/>
            <person name="Brenna A."/>
            <person name="Brun A."/>
            <person name="Buee M."/>
            <person name="Cantarel B."/>
            <person name="Chevalier G."/>
            <person name="Couloux A."/>
            <person name="Da Silva C."/>
            <person name="Denoeud F."/>
            <person name="Duplessis S."/>
            <person name="Ghignone S."/>
            <person name="Hilselberger B."/>
            <person name="Iotti M."/>
            <person name="Marcais B."/>
            <person name="Mello A."/>
            <person name="Miranda M."/>
            <person name="Pacioni G."/>
            <person name="Quesneville H."/>
            <person name="Riccioni C."/>
            <person name="Ruotolo R."/>
            <person name="Splivallo R."/>
            <person name="Stocchi V."/>
            <person name="Tisserant E."/>
            <person name="Viscomi A.R."/>
            <person name="Zambonelli A."/>
            <person name="Zampieri E."/>
            <person name="Henrissat B."/>
            <person name="Lebrun M.H."/>
            <person name="Paolocci F."/>
            <person name="Bonfante P."/>
            <person name="Ottonello S."/>
            <person name="Wincker P."/>
        </authorList>
    </citation>
    <scope>NUCLEOTIDE SEQUENCE [LARGE SCALE GENOMIC DNA]</scope>
    <source>
        <strain evidence="1 2">Mel28</strain>
    </source>
</reference>
<sequence>MAANVSSAGGGGGEETLTQTQKEILVELRKSLGTLRVMVHLVVVVWWKRRRRLQGRLEGLLVRRFGSAVVLRGRAEAQTKARQWKDCNMVAMGISKGSGGNVESVALYTIVA</sequence>
<dbReference type="HOGENOM" id="CLU_2147703_0_0_1"/>
<dbReference type="RefSeq" id="XP_002840387.1">
    <property type="nucleotide sequence ID" value="XM_002840341.1"/>
</dbReference>